<dbReference type="Gene3D" id="1.10.150.320">
    <property type="entry name" value="Photosystem II 12 kDa extrinsic protein"/>
    <property type="match status" value="1"/>
</dbReference>
<evidence type="ECO:0000256" key="6">
    <source>
        <dbReference type="ARBA" id="ARBA00023276"/>
    </source>
</evidence>
<evidence type="ECO:0000313" key="8">
    <source>
        <dbReference type="EMBL" id="PSB29257.1"/>
    </source>
</evidence>
<dbReference type="EMBL" id="PVWK01000063">
    <property type="protein sequence ID" value="PSB29257.1"/>
    <property type="molecule type" value="Genomic_DNA"/>
</dbReference>
<sequence>MKRLVRVLMVLCVLVGCLGSLGMPQRALAVNLGNVAGYQLNRVAFAPTLLAAEAIRDAVGEKLSSEYGKKLDLNNTNVRSFRQYPGLYPTLAGLIVKNAPYDSVEDVLKIAGLTEAQKDVLKANLDNFTATDVEEALVEGADRINNGIYR</sequence>
<reference evidence="8 9" key="2">
    <citation type="submission" date="2018-03" db="EMBL/GenBank/DDBJ databases">
        <title>The ancient ancestry and fast evolution of plastids.</title>
        <authorList>
            <person name="Moore K.R."/>
            <person name="Magnabosco C."/>
            <person name="Momper L."/>
            <person name="Gold D.A."/>
            <person name="Bosak T."/>
            <person name="Fournier G.P."/>
        </authorList>
    </citation>
    <scope>NUCLEOTIDE SEQUENCE [LARGE SCALE GENOMIC DNA]</scope>
    <source>
        <strain evidence="8 9">ULC18</strain>
    </source>
</reference>
<dbReference type="NCBIfam" id="NF002708">
    <property type="entry name" value="PRK02515.1"/>
    <property type="match status" value="1"/>
</dbReference>
<dbReference type="Proteomes" id="UP000239576">
    <property type="component" value="Unassembled WGS sequence"/>
</dbReference>
<proteinExistence type="inferred from homology"/>
<keyword evidence="7" id="KW-0813">Transport</keyword>
<evidence type="ECO:0000313" key="9">
    <source>
        <dbReference type="Proteomes" id="UP000239576"/>
    </source>
</evidence>
<accession>A0A2T1E936</accession>
<dbReference type="OrthoDB" id="463369at2"/>
<keyword evidence="6 7" id="KW-0604">Photosystem II</keyword>
<keyword evidence="4 7" id="KW-0793">Thylakoid</keyword>
<evidence type="ECO:0000256" key="3">
    <source>
        <dbReference type="ARBA" id="ARBA00022982"/>
    </source>
</evidence>
<keyword evidence="3 7" id="KW-0249">Electron transport</keyword>
<comment type="subcellular location">
    <subcellularLocation>
        <location evidence="7">Cellular thylakoid membrane</location>
        <topology evidence="7">Peripheral membrane protein</topology>
        <orientation evidence="7">Lumenal side</orientation>
    </subcellularLocation>
    <subcellularLocation>
        <location evidence="1">Membrane</location>
        <topology evidence="1">Peripheral membrane protein</topology>
    </subcellularLocation>
</comment>
<dbReference type="HAMAP" id="MF_00589">
    <property type="entry name" value="PSII_PsbU"/>
    <property type="match status" value="1"/>
</dbReference>
<keyword evidence="9" id="KW-1185">Reference proteome</keyword>
<dbReference type="GO" id="GO:0042549">
    <property type="term" value="P:photosystem II stabilization"/>
    <property type="evidence" value="ECO:0007669"/>
    <property type="project" value="InterPro"/>
</dbReference>
<dbReference type="Pfam" id="PF06514">
    <property type="entry name" value="PsbU"/>
    <property type="match status" value="1"/>
</dbReference>
<comment type="subunit">
    <text evidence="7">PSII is composed of 1 copy each of membrane proteins PsbA, PsbB, PsbC, PsbD, PsbE, PsbF, PsbH, PsbI, PsbJ, PsbK, PsbL, PsbM, PsbT, PsbX, PsbY, PsbZ, Psb30/Ycf12, peripheral proteins PsbO, CyanoQ (PsbQ), PsbU, PsbV and a large number of cofactors. It forms dimeric complexes.</text>
</comment>
<keyword evidence="5 7" id="KW-0472">Membrane</keyword>
<name>A0A2T1E936_9CYAN</name>
<evidence type="ECO:0000256" key="7">
    <source>
        <dbReference type="HAMAP-Rule" id="MF_00589"/>
    </source>
</evidence>
<dbReference type="InterPro" id="IPR010527">
    <property type="entry name" value="PSII_PsbU"/>
</dbReference>
<gene>
    <name evidence="7" type="primary">psbU</name>
    <name evidence="8" type="ORF">C7B82_11730</name>
</gene>
<dbReference type="PROSITE" id="PS51257">
    <property type="entry name" value="PROKAR_LIPOPROTEIN"/>
    <property type="match status" value="1"/>
</dbReference>
<dbReference type="AlphaFoldDB" id="A0A2T1E936"/>
<evidence type="ECO:0000256" key="5">
    <source>
        <dbReference type="ARBA" id="ARBA00023136"/>
    </source>
</evidence>
<dbReference type="GO" id="GO:0031676">
    <property type="term" value="C:plasma membrane-derived thylakoid membrane"/>
    <property type="evidence" value="ECO:0007669"/>
    <property type="project" value="UniProtKB-SubCell"/>
</dbReference>
<comment type="caution">
    <text evidence="8">The sequence shown here is derived from an EMBL/GenBank/DDBJ whole genome shotgun (WGS) entry which is preliminary data.</text>
</comment>
<evidence type="ECO:0000256" key="4">
    <source>
        <dbReference type="ARBA" id="ARBA00023078"/>
    </source>
</evidence>
<evidence type="ECO:0000256" key="2">
    <source>
        <dbReference type="ARBA" id="ARBA00010827"/>
    </source>
</evidence>
<dbReference type="RefSeq" id="WP_106256481.1">
    <property type="nucleotide sequence ID" value="NZ_CAWNSW010000157.1"/>
</dbReference>
<dbReference type="GO" id="GO:0019898">
    <property type="term" value="C:extrinsic component of membrane"/>
    <property type="evidence" value="ECO:0007669"/>
    <property type="project" value="InterPro"/>
</dbReference>
<comment type="function">
    <text evidence="7">One of the extrinsic, lumenal subunits of photosystem II (PSII). PSII is a light-driven water plastoquinone oxidoreductase, using light energy to abstract electrons from H(2)O, generating a proton gradient subsequently used for ATP formation. The extrinsic proteins stabilize the structure of photosystem II oxygen-evolving complex (OEC), the ion environment of oxygen evolution and protect the OEC against heat-induced inactivation.</text>
</comment>
<reference evidence="9" key="1">
    <citation type="submission" date="2018-02" db="EMBL/GenBank/DDBJ databases">
        <authorList>
            <person name="Moore K."/>
            <person name="Momper L."/>
        </authorList>
    </citation>
    <scope>NUCLEOTIDE SEQUENCE [LARGE SCALE GENOMIC DNA]</scope>
    <source>
        <strain evidence="9">ULC18</strain>
    </source>
</reference>
<comment type="similarity">
    <text evidence="2 7">Belongs to the PsbU family.</text>
</comment>
<keyword evidence="7" id="KW-0602">Photosynthesis</keyword>
<dbReference type="GO" id="GO:0009654">
    <property type="term" value="C:photosystem II oxygen evolving complex"/>
    <property type="evidence" value="ECO:0007669"/>
    <property type="project" value="InterPro"/>
</dbReference>
<dbReference type="GO" id="GO:0015979">
    <property type="term" value="P:photosynthesis"/>
    <property type="evidence" value="ECO:0007669"/>
    <property type="project" value="UniProtKB-UniRule"/>
</dbReference>
<protein>
    <recommendedName>
        <fullName evidence="7">Photosystem II extrinsic protein U</fullName>
        <shortName evidence="7">PSII-U</shortName>
        <shortName evidence="7">PsbU</shortName>
    </recommendedName>
    <alternativeName>
        <fullName evidence="7">Photosystem II 12 kDa extrinsic protein</fullName>
        <shortName evidence="7">PS II complex 12 kDa extrinsic protein</shortName>
    </alternativeName>
</protein>
<evidence type="ECO:0000256" key="1">
    <source>
        <dbReference type="ARBA" id="ARBA00004170"/>
    </source>
</evidence>
<organism evidence="8 9">
    <name type="scientific">Stenomitos frigidus ULC18</name>
    <dbReference type="NCBI Taxonomy" id="2107698"/>
    <lineage>
        <taxon>Bacteria</taxon>
        <taxon>Bacillati</taxon>
        <taxon>Cyanobacteriota</taxon>
        <taxon>Cyanophyceae</taxon>
        <taxon>Leptolyngbyales</taxon>
        <taxon>Leptolyngbyaceae</taxon>
        <taxon>Stenomitos</taxon>
    </lineage>
</organism>
<dbReference type="SUPFAM" id="SSF81585">
    <property type="entry name" value="PsbU/PolX domain-like"/>
    <property type="match status" value="1"/>
</dbReference>